<dbReference type="InterPro" id="IPR014816">
    <property type="entry name" value="tRNA_MeTrfase_Gcd14"/>
</dbReference>
<dbReference type="GO" id="GO:0031515">
    <property type="term" value="C:tRNA (m1A) methyltransferase complex"/>
    <property type="evidence" value="ECO:0007669"/>
    <property type="project" value="InterPro"/>
</dbReference>
<dbReference type="Gene3D" id="3.40.50.150">
    <property type="entry name" value="Vaccinia Virus protein VP39"/>
    <property type="match status" value="1"/>
</dbReference>
<dbReference type="GO" id="GO:0030488">
    <property type="term" value="P:tRNA methylation"/>
    <property type="evidence" value="ECO:0007669"/>
    <property type="project" value="InterPro"/>
</dbReference>
<organism evidence="2 3">
    <name type="scientific">Candidatus Kaiserbacteria bacterium RIFCSPHIGHO2_01_FULL_46_22</name>
    <dbReference type="NCBI Taxonomy" id="1798475"/>
    <lineage>
        <taxon>Bacteria</taxon>
        <taxon>Candidatus Kaiseribacteriota</taxon>
    </lineage>
</organism>
<reference evidence="2 3" key="1">
    <citation type="journal article" date="2016" name="Nat. Commun.">
        <title>Thousands of microbial genomes shed light on interconnected biogeochemical processes in an aquifer system.</title>
        <authorList>
            <person name="Anantharaman K."/>
            <person name="Brown C.T."/>
            <person name="Hug L.A."/>
            <person name="Sharon I."/>
            <person name="Castelle C.J."/>
            <person name="Probst A.J."/>
            <person name="Thomas B.C."/>
            <person name="Singh A."/>
            <person name="Wilkins M.J."/>
            <person name="Karaoz U."/>
            <person name="Brodie E.L."/>
            <person name="Williams K.H."/>
            <person name="Hubbard S.S."/>
            <person name="Banfield J.F."/>
        </authorList>
    </citation>
    <scope>NUCLEOTIDE SEQUENCE [LARGE SCALE GENOMIC DNA]</scope>
</reference>
<dbReference type="AlphaFoldDB" id="A0A1F6BXZ3"/>
<dbReference type="Proteomes" id="UP000176322">
    <property type="component" value="Unassembled WGS sequence"/>
</dbReference>
<name>A0A1F6BXZ3_9BACT</name>
<dbReference type="GO" id="GO:0160107">
    <property type="term" value="F:tRNA (adenine(58)-N1)-methyltransferase activity"/>
    <property type="evidence" value="ECO:0007669"/>
    <property type="project" value="InterPro"/>
</dbReference>
<feature type="domain" description="Methyltransferase type 11" evidence="1">
    <location>
        <begin position="26"/>
        <end position="126"/>
    </location>
</feature>
<accession>A0A1F6BXZ3</accession>
<dbReference type="PANTHER" id="PTHR12133:SF1">
    <property type="entry name" value="TRNA (ADENINE(58)-N(1))-METHYLTRANSFERASE, MITOCHONDRIAL"/>
    <property type="match status" value="1"/>
</dbReference>
<dbReference type="InterPro" id="IPR013216">
    <property type="entry name" value="Methyltransf_11"/>
</dbReference>
<dbReference type="EMBL" id="MFKO01000005">
    <property type="protein sequence ID" value="OGG41632.1"/>
    <property type="molecule type" value="Genomic_DNA"/>
</dbReference>
<sequence length="179" mass="19685">MLERSFIIPEKLVTHFHLRPGDRVGDFGAGTGNFVTVLSRVVGPTGRVYACEIQRNLVETLAARIRQEHLTNVEVIWSDIEADGGTKLESGALDAAILINTLFQSDDRPAALREINRTLRVGGKLLLVDWSESWGGVGPQPSNVLSSDEARAIAETAGFTFEREFESGGHHYGLSFRKH</sequence>
<dbReference type="Pfam" id="PF08241">
    <property type="entry name" value="Methyltransf_11"/>
    <property type="match status" value="1"/>
</dbReference>
<dbReference type="STRING" id="1798475.A2837_00605"/>
<dbReference type="PANTHER" id="PTHR12133">
    <property type="entry name" value="TRNA (ADENINE(58)-N(1))-METHYLTRANSFERASE"/>
    <property type="match status" value="1"/>
</dbReference>
<dbReference type="SUPFAM" id="SSF53335">
    <property type="entry name" value="S-adenosyl-L-methionine-dependent methyltransferases"/>
    <property type="match status" value="1"/>
</dbReference>
<evidence type="ECO:0000259" key="1">
    <source>
        <dbReference type="Pfam" id="PF08241"/>
    </source>
</evidence>
<protein>
    <recommendedName>
        <fullName evidence="1">Methyltransferase type 11 domain-containing protein</fullName>
    </recommendedName>
</protein>
<comment type="caution">
    <text evidence="2">The sequence shown here is derived from an EMBL/GenBank/DDBJ whole genome shotgun (WGS) entry which is preliminary data.</text>
</comment>
<gene>
    <name evidence="2" type="ORF">A2837_00605</name>
</gene>
<dbReference type="InterPro" id="IPR029063">
    <property type="entry name" value="SAM-dependent_MTases_sf"/>
</dbReference>
<proteinExistence type="predicted"/>
<evidence type="ECO:0000313" key="2">
    <source>
        <dbReference type="EMBL" id="OGG41632.1"/>
    </source>
</evidence>
<dbReference type="CDD" id="cd02440">
    <property type="entry name" value="AdoMet_MTases"/>
    <property type="match status" value="1"/>
</dbReference>
<evidence type="ECO:0000313" key="3">
    <source>
        <dbReference type="Proteomes" id="UP000176322"/>
    </source>
</evidence>